<gene>
    <name evidence="1" type="ORF">PLAM_1513</name>
</gene>
<dbReference type="AlphaFoldDB" id="A0A1J1JDB4"/>
<dbReference type="Pfam" id="PF22081">
    <property type="entry name" value="SwaI-like"/>
    <property type="match status" value="1"/>
</dbReference>
<dbReference type="EMBL" id="LO018304">
    <property type="protein sequence ID" value="CUM59480.1"/>
    <property type="molecule type" value="Genomic_DNA"/>
</dbReference>
<proteinExistence type="predicted"/>
<reference evidence="1" key="1">
    <citation type="submission" date="2015-09" db="EMBL/GenBank/DDBJ databases">
        <authorList>
            <person name="Jackson K.R."/>
            <person name="Lunt B.L."/>
            <person name="Fisher J.N.B."/>
            <person name="Gardner A.V."/>
            <person name="Bailey M.E."/>
            <person name="Deus L.M."/>
            <person name="Earl A.S."/>
            <person name="Gibby P.D."/>
            <person name="Hartmann K.A."/>
            <person name="Liu J.E."/>
            <person name="Manci A.M."/>
            <person name="Nielsen D.A."/>
            <person name="Solomon M.B."/>
            <person name="Breakwell D.P."/>
            <person name="Burnett S.H."/>
            <person name="Grose J.H."/>
        </authorList>
    </citation>
    <scope>NUCLEOTIDE SEQUENCE</scope>
    <source>
        <strain evidence="1">7805</strain>
    </source>
</reference>
<accession>A0A1J1JDB4</accession>
<dbReference type="InterPro" id="IPR054305">
    <property type="entry name" value="SwaI"/>
</dbReference>
<dbReference type="REBASE" id="166974">
    <property type="entry name" value="Pag7805ORF1514P"/>
</dbReference>
<sequence length="237" mass="28188">MQIRELEDLMKSQINEVIINILSQNDHLKIPVKSRGGAEISDWLEERFVEQTKDHEYLKKSEFAPKEKTKNPWDARTFFQLNTIYEEIWIDFKTFKLSGKDSNPDMGTPDKIIEFIKTGGFYLLYIYVYYEQHNNGLRFVKHKQNSELTKVYFLKDISHTVRITPSNQLQVNMSAEPTYRTRDEFIDLLMEKYREGLERQRDKAIKKIAKIPKDTSLLKEKNNQSEPTILQKIQEIF</sequence>
<name>A0A1J1JDB4_PLAAG</name>
<protein>
    <submittedName>
        <fullName evidence="1">Uncharacterized protein</fullName>
    </submittedName>
</protein>
<dbReference type="REBASE" id="640855">
    <property type="entry name" value="Pag365ORF3205P"/>
</dbReference>
<dbReference type="RefSeq" id="WP_376786462.1">
    <property type="nucleotide sequence ID" value="NZ_JBIIEP010000065.1"/>
</dbReference>
<organism evidence="1">
    <name type="scientific">Planktothrix agardhii</name>
    <name type="common">Oscillatoria agardhii</name>
    <dbReference type="NCBI Taxonomy" id="1160"/>
    <lineage>
        <taxon>Bacteria</taxon>
        <taxon>Bacillati</taxon>
        <taxon>Cyanobacteriota</taxon>
        <taxon>Cyanophyceae</taxon>
        <taxon>Oscillatoriophycideae</taxon>
        <taxon>Oscillatoriales</taxon>
        <taxon>Microcoleaceae</taxon>
        <taxon>Planktothrix</taxon>
    </lineage>
</organism>
<evidence type="ECO:0000313" key="1">
    <source>
        <dbReference type="EMBL" id="CUM59480.1"/>
    </source>
</evidence>